<sequence>MAISELELARIDALLSALGGAAQPDPLAIALQRLVPGLALRRCDASDVLEEPFRSAGACDLHLLDTADHCLLVTDQPERAGGLLLAARASQPEVAA</sequence>
<gene>
    <name evidence="1" type="ORF">MTR62_04485</name>
</gene>
<dbReference type="Proteomes" id="UP001162881">
    <property type="component" value="Unassembled WGS sequence"/>
</dbReference>
<proteinExistence type="predicted"/>
<keyword evidence="2" id="KW-1185">Reference proteome</keyword>
<protein>
    <submittedName>
        <fullName evidence="1">Uncharacterized protein</fullName>
    </submittedName>
</protein>
<accession>A0ABT0BA61</accession>
<dbReference type="EMBL" id="JALHLF010000009">
    <property type="protein sequence ID" value="MCJ2181962.1"/>
    <property type="molecule type" value="Genomic_DNA"/>
</dbReference>
<evidence type="ECO:0000313" key="1">
    <source>
        <dbReference type="EMBL" id="MCJ2181962.1"/>
    </source>
</evidence>
<dbReference type="RefSeq" id="WP_244017387.1">
    <property type="nucleotide sequence ID" value="NZ_JALHLF010000009.1"/>
</dbReference>
<name>A0ABT0BA61_9SPHN</name>
<comment type="caution">
    <text evidence="1">The sequence shown here is derived from an EMBL/GenBank/DDBJ whole genome shotgun (WGS) entry which is preliminary data.</text>
</comment>
<evidence type="ECO:0000313" key="2">
    <source>
        <dbReference type="Proteomes" id="UP001162881"/>
    </source>
</evidence>
<organism evidence="1 2">
    <name type="scientific">Novosphingobium organovorum</name>
    <dbReference type="NCBI Taxonomy" id="2930092"/>
    <lineage>
        <taxon>Bacteria</taxon>
        <taxon>Pseudomonadati</taxon>
        <taxon>Pseudomonadota</taxon>
        <taxon>Alphaproteobacteria</taxon>
        <taxon>Sphingomonadales</taxon>
        <taxon>Sphingomonadaceae</taxon>
        <taxon>Novosphingobium</taxon>
    </lineage>
</organism>
<reference evidence="1" key="1">
    <citation type="submission" date="2022-03" db="EMBL/GenBank/DDBJ databases">
        <title>Identification of a novel bacterium isolated from mangrove sediments.</title>
        <authorList>
            <person name="Pan X."/>
        </authorList>
    </citation>
    <scope>NUCLEOTIDE SEQUENCE</scope>
    <source>
        <strain evidence="1">B1949</strain>
    </source>
</reference>